<proteinExistence type="predicted"/>
<reference evidence="4" key="1">
    <citation type="submission" date="2015-06" db="EMBL/GenBank/DDBJ databases">
        <title>Expansion of signal transduction pathways in fungi by whole-genome duplication.</title>
        <authorList>
            <consortium name="DOE Joint Genome Institute"/>
            <person name="Corrochano L.M."/>
            <person name="Kuo A."/>
            <person name="Marcet-Houben M."/>
            <person name="Polaino S."/>
            <person name="Salamov A."/>
            <person name="Villalobos J.M."/>
            <person name="Alvarez M.I."/>
            <person name="Avalos J."/>
            <person name="Benito E.P."/>
            <person name="Benoit I."/>
            <person name="Burger G."/>
            <person name="Camino L.P."/>
            <person name="Canovas D."/>
            <person name="Cerda-Olmedo E."/>
            <person name="Cheng J.-F."/>
            <person name="Dominguez A."/>
            <person name="Elias M."/>
            <person name="Eslava A.P."/>
            <person name="Glaser F."/>
            <person name="Grimwood J."/>
            <person name="Gutierrez G."/>
            <person name="Heitman J."/>
            <person name="Henrissat B."/>
            <person name="Iturriaga E.A."/>
            <person name="Lang B.F."/>
            <person name="Lavin J.L."/>
            <person name="Lee S."/>
            <person name="Li W."/>
            <person name="Lindquist E."/>
            <person name="Lopez-Garcia S."/>
            <person name="Luque E.M."/>
            <person name="Marcos A.T."/>
            <person name="Martin J."/>
            <person name="McCluskey K."/>
            <person name="Medina H.R."/>
            <person name="Miralles-Duran A."/>
            <person name="Miyazaki A."/>
            <person name="Munoz-Torres E."/>
            <person name="Oguiza J.A."/>
            <person name="Ohm R."/>
            <person name="Olmedo M."/>
            <person name="Orejas M."/>
            <person name="Ortiz-Castellanos L."/>
            <person name="Pisabarro A.G."/>
            <person name="Rodriguez-Romero J."/>
            <person name="Ruiz-Herrera J."/>
            <person name="Ruiz-Vazquez R."/>
            <person name="Sanz C."/>
            <person name="Schackwitz W."/>
            <person name="Schmutz J."/>
            <person name="Shahriari M."/>
            <person name="Shelest E."/>
            <person name="Silva-Franco F."/>
            <person name="Soanes D."/>
            <person name="Syed K."/>
            <person name="Tagua V.G."/>
            <person name="Talbot N.J."/>
            <person name="Thon M."/>
            <person name="De vries R.P."/>
            <person name="Wiebenga A."/>
            <person name="Yadav J.S."/>
            <person name="Braun E.L."/>
            <person name="Baker S."/>
            <person name="Garre V."/>
            <person name="Horwitz B."/>
            <person name="Torres-Martinez S."/>
            <person name="Idnurm A."/>
            <person name="Herrera-Estrella A."/>
            <person name="Gabaldon T."/>
            <person name="Grigoriev I.V."/>
        </authorList>
    </citation>
    <scope>NUCLEOTIDE SEQUENCE [LARGE SCALE GENOMIC DNA]</scope>
    <source>
        <strain evidence="4">NRRL 1555(-)</strain>
    </source>
</reference>
<dbReference type="EMBL" id="KV440981">
    <property type="protein sequence ID" value="OAD73444.1"/>
    <property type="molecule type" value="Genomic_DNA"/>
</dbReference>
<name>A0A167MPD4_PHYB8</name>
<keyword evidence="2" id="KW-1133">Transmembrane helix</keyword>
<gene>
    <name evidence="3" type="ORF">PHYBLDRAFT_72256</name>
</gene>
<keyword evidence="2" id="KW-0812">Transmembrane</keyword>
<dbReference type="RefSeq" id="XP_018291484.1">
    <property type="nucleotide sequence ID" value="XM_018442620.1"/>
</dbReference>
<evidence type="ECO:0000256" key="2">
    <source>
        <dbReference type="SAM" id="Phobius"/>
    </source>
</evidence>
<organism evidence="3 4">
    <name type="scientific">Phycomyces blakesleeanus (strain ATCC 8743b / DSM 1359 / FGSC 10004 / NBRC 33097 / NRRL 1555)</name>
    <dbReference type="NCBI Taxonomy" id="763407"/>
    <lineage>
        <taxon>Eukaryota</taxon>
        <taxon>Fungi</taxon>
        <taxon>Fungi incertae sedis</taxon>
        <taxon>Mucoromycota</taxon>
        <taxon>Mucoromycotina</taxon>
        <taxon>Mucoromycetes</taxon>
        <taxon>Mucorales</taxon>
        <taxon>Phycomycetaceae</taxon>
        <taxon>Phycomyces</taxon>
    </lineage>
</organism>
<dbReference type="OrthoDB" id="10411462at2759"/>
<protein>
    <submittedName>
        <fullName evidence="3">Uncharacterized protein</fullName>
    </submittedName>
</protein>
<feature type="transmembrane region" description="Helical" evidence="2">
    <location>
        <begin position="253"/>
        <end position="272"/>
    </location>
</feature>
<accession>A0A167MPD4</accession>
<feature type="compositionally biased region" description="Polar residues" evidence="1">
    <location>
        <begin position="1"/>
        <end position="13"/>
    </location>
</feature>
<keyword evidence="2" id="KW-0472">Membrane</keyword>
<dbReference type="AlphaFoldDB" id="A0A167MPD4"/>
<evidence type="ECO:0000313" key="3">
    <source>
        <dbReference type="EMBL" id="OAD73444.1"/>
    </source>
</evidence>
<keyword evidence="4" id="KW-1185">Reference proteome</keyword>
<feature type="transmembrane region" description="Helical" evidence="2">
    <location>
        <begin position="211"/>
        <end position="232"/>
    </location>
</feature>
<sequence>MSDNPSSEHQAASQGDPIEPDWPLAQHDIFSQKPPGCGLNLTYLAPSRCNSIANNYKFNANGSRSHNDLVPEAYSSRSSVVNSNRPSLECFDPHYSFRKLTNPIRNEHTEVTNNNAIRDQEFKLPATLSSELSVSAPPQVLQETDQNEERYKYLSTLYSVGYSDLQDTKKNNYGMDTTKKWFGSRRKDNPSAALKDVERADDMMPQKLSRAYFIIGIFFPPFWIIGSIYNPASDTKPSGNEQRVDTRWRRRSRICLFCFVILSILLALALTLHPTVIGWKEIEKVDVKRTIADSGPLYHSIITPVL</sequence>
<evidence type="ECO:0000256" key="1">
    <source>
        <dbReference type="SAM" id="MobiDB-lite"/>
    </source>
</evidence>
<evidence type="ECO:0000313" key="4">
    <source>
        <dbReference type="Proteomes" id="UP000077315"/>
    </source>
</evidence>
<dbReference type="InParanoid" id="A0A167MPD4"/>
<dbReference type="Proteomes" id="UP000077315">
    <property type="component" value="Unassembled WGS sequence"/>
</dbReference>
<dbReference type="STRING" id="763407.A0A167MPD4"/>
<dbReference type="VEuPathDB" id="FungiDB:PHYBLDRAFT_72256"/>
<feature type="region of interest" description="Disordered" evidence="1">
    <location>
        <begin position="1"/>
        <end position="23"/>
    </location>
</feature>
<dbReference type="GeneID" id="29003526"/>